<reference evidence="1 2" key="1">
    <citation type="submission" date="2017-08" db="EMBL/GenBank/DDBJ databases">
        <title>The complete genome sequence of Maribacter sp. B1, isolated from deep-sea sediment.</title>
        <authorList>
            <person name="Wu Y.-H."/>
            <person name="Cheng H."/>
            <person name="Xu X.-W."/>
        </authorList>
    </citation>
    <scope>NUCLEOTIDE SEQUENCE [LARGE SCALE GENOMIC DNA]</scope>
    <source>
        <strain evidence="1 2">B1</strain>
    </source>
</reference>
<dbReference type="Proteomes" id="UP000215244">
    <property type="component" value="Chromosome"/>
</dbReference>
<keyword evidence="2" id="KW-1185">Reference proteome</keyword>
<dbReference type="KEGG" id="marb:CJ263_19115"/>
<name>A0A223V9V6_9FLAO</name>
<evidence type="ECO:0000313" key="2">
    <source>
        <dbReference type="Proteomes" id="UP000215244"/>
    </source>
</evidence>
<accession>A0A223V9V6</accession>
<gene>
    <name evidence="1" type="ORF">CJ263_19115</name>
</gene>
<organism evidence="1 2">
    <name type="scientific">Maribacter cobaltidurans</name>
    <dbReference type="NCBI Taxonomy" id="1178778"/>
    <lineage>
        <taxon>Bacteria</taxon>
        <taxon>Pseudomonadati</taxon>
        <taxon>Bacteroidota</taxon>
        <taxon>Flavobacteriia</taxon>
        <taxon>Flavobacteriales</taxon>
        <taxon>Flavobacteriaceae</taxon>
        <taxon>Maribacter</taxon>
    </lineage>
</organism>
<sequence>METFRKIGLISIPLTFIFAGIGMIWLLNVDNASGHFFDKLISHRNDWLGAHVILLLSTVFLLPTAISIRLSLHHKIVGKIATSLVVIIALTSILLAGQYAIDFVMPLLADAGGEARQVYGMLYNTLLIDTLFYKLPNMVFLALFLLTCTLFWKKNMPKKISIILLINWLFVLIGNLIDPLFQRIAIVFLAFSFVPYMYFIWKYDKLDVG</sequence>
<dbReference type="RefSeq" id="WP_094998734.1">
    <property type="nucleotide sequence ID" value="NZ_BMJL01000008.1"/>
</dbReference>
<proteinExistence type="predicted"/>
<dbReference type="OrthoDB" id="9824480at2"/>
<evidence type="ECO:0000313" key="1">
    <source>
        <dbReference type="EMBL" id="ASV32161.1"/>
    </source>
</evidence>
<dbReference type="EMBL" id="CP022957">
    <property type="protein sequence ID" value="ASV32161.1"/>
    <property type="molecule type" value="Genomic_DNA"/>
</dbReference>
<protein>
    <submittedName>
        <fullName evidence="1">Uncharacterized protein</fullName>
    </submittedName>
</protein>
<dbReference type="AlphaFoldDB" id="A0A223V9V6"/>